<dbReference type="EMBL" id="AP011112">
    <property type="protein sequence ID" value="BAI69218.1"/>
    <property type="molecule type" value="Genomic_DNA"/>
</dbReference>
<dbReference type="Proteomes" id="UP000002574">
    <property type="component" value="Chromosome"/>
</dbReference>
<feature type="transmembrane region" description="Helical" evidence="1">
    <location>
        <begin position="64"/>
        <end position="83"/>
    </location>
</feature>
<protein>
    <recommendedName>
        <fullName evidence="4">DUF4149 domain-containing protein</fullName>
    </recommendedName>
</protein>
<sequence>MSKLPLALYAGSLFLLVFVVAPTLLRERQNKNLAGRFYGRILWRFYPLAFLLLMFYLISDANKFHALLLMSGLGVNITISYYLRKIKKSLGDIDTLPFEHPRRSFFRKLSIFSTLVFSLNFFLSLYLLLMS</sequence>
<keyword evidence="1" id="KW-1133">Transmembrane helix</keyword>
<proteinExistence type="predicted"/>
<evidence type="ECO:0008006" key="4">
    <source>
        <dbReference type="Google" id="ProtNLM"/>
    </source>
</evidence>
<gene>
    <name evidence="2" type="ordered locus">HTH_0758</name>
</gene>
<dbReference type="KEGG" id="hte:Hydth_0759"/>
<keyword evidence="3" id="KW-1185">Reference proteome</keyword>
<dbReference type="AlphaFoldDB" id="D3DHB6"/>
<name>D3DHB6_HYDTT</name>
<evidence type="ECO:0000256" key="1">
    <source>
        <dbReference type="SAM" id="Phobius"/>
    </source>
</evidence>
<organism evidence="2 3">
    <name type="scientific">Hydrogenobacter thermophilus (strain DSM 6534 / IAM 12695 / TK-6)</name>
    <dbReference type="NCBI Taxonomy" id="608538"/>
    <lineage>
        <taxon>Bacteria</taxon>
        <taxon>Pseudomonadati</taxon>
        <taxon>Aquificota</taxon>
        <taxon>Aquificia</taxon>
        <taxon>Aquificales</taxon>
        <taxon>Aquificaceae</taxon>
        <taxon>Hydrogenobacter</taxon>
    </lineage>
</organism>
<accession>D3DHB6</accession>
<dbReference type="KEGG" id="hth:HTH_0758"/>
<feature type="transmembrane region" description="Helical" evidence="1">
    <location>
        <begin position="37"/>
        <end position="58"/>
    </location>
</feature>
<dbReference type="STRING" id="608538.HTH_0758"/>
<dbReference type="RefSeq" id="WP_012963399.1">
    <property type="nucleotide sequence ID" value="NC_013799.1"/>
</dbReference>
<evidence type="ECO:0000313" key="2">
    <source>
        <dbReference type="EMBL" id="BAI69218.1"/>
    </source>
</evidence>
<keyword evidence="1" id="KW-0812">Transmembrane</keyword>
<feature type="transmembrane region" description="Helical" evidence="1">
    <location>
        <begin position="6"/>
        <end position="25"/>
    </location>
</feature>
<evidence type="ECO:0000313" key="3">
    <source>
        <dbReference type="Proteomes" id="UP000002574"/>
    </source>
</evidence>
<feature type="transmembrane region" description="Helical" evidence="1">
    <location>
        <begin position="109"/>
        <end position="129"/>
    </location>
</feature>
<dbReference type="OrthoDB" id="15233at2"/>
<reference evidence="2 3" key="1">
    <citation type="journal article" date="2010" name="J. Bacteriol.">
        <title>Complete genome sequence of the thermophilic, obligately chemolithoautotrophic hydrogen-oxidizing bacterium Hydrogenobacter thermophilus TK-6.</title>
        <authorList>
            <person name="Arai H."/>
            <person name="Kanbe H."/>
            <person name="Ishii M."/>
            <person name="Igarashi Y."/>
        </authorList>
    </citation>
    <scope>NUCLEOTIDE SEQUENCE [LARGE SCALE GENOMIC DNA]</scope>
    <source>
        <strain evidence="3">DSM 6534 / IAM 12695 / TK-6 [Tokyo]</strain>
    </source>
</reference>
<keyword evidence="1" id="KW-0472">Membrane</keyword>